<organism evidence="1 2">
    <name type="scientific">Heliocybe sulcata</name>
    <dbReference type="NCBI Taxonomy" id="5364"/>
    <lineage>
        <taxon>Eukaryota</taxon>
        <taxon>Fungi</taxon>
        <taxon>Dikarya</taxon>
        <taxon>Basidiomycota</taxon>
        <taxon>Agaricomycotina</taxon>
        <taxon>Agaricomycetes</taxon>
        <taxon>Gloeophyllales</taxon>
        <taxon>Gloeophyllaceae</taxon>
        <taxon>Heliocybe</taxon>
    </lineage>
</organism>
<evidence type="ECO:0000313" key="1">
    <source>
        <dbReference type="EMBL" id="TFK54383.1"/>
    </source>
</evidence>
<dbReference type="STRING" id="5364.A0A5C3NAK6"/>
<reference evidence="1 2" key="1">
    <citation type="journal article" date="2019" name="Nat. Ecol. Evol.">
        <title>Megaphylogeny resolves global patterns of mushroom evolution.</title>
        <authorList>
            <person name="Varga T."/>
            <person name="Krizsan K."/>
            <person name="Foldi C."/>
            <person name="Dima B."/>
            <person name="Sanchez-Garcia M."/>
            <person name="Sanchez-Ramirez S."/>
            <person name="Szollosi G.J."/>
            <person name="Szarkandi J.G."/>
            <person name="Papp V."/>
            <person name="Albert L."/>
            <person name="Andreopoulos W."/>
            <person name="Angelini C."/>
            <person name="Antonin V."/>
            <person name="Barry K.W."/>
            <person name="Bougher N.L."/>
            <person name="Buchanan P."/>
            <person name="Buyck B."/>
            <person name="Bense V."/>
            <person name="Catcheside P."/>
            <person name="Chovatia M."/>
            <person name="Cooper J."/>
            <person name="Damon W."/>
            <person name="Desjardin D."/>
            <person name="Finy P."/>
            <person name="Geml J."/>
            <person name="Haridas S."/>
            <person name="Hughes K."/>
            <person name="Justo A."/>
            <person name="Karasinski D."/>
            <person name="Kautmanova I."/>
            <person name="Kiss B."/>
            <person name="Kocsube S."/>
            <person name="Kotiranta H."/>
            <person name="LaButti K.M."/>
            <person name="Lechner B.E."/>
            <person name="Liimatainen K."/>
            <person name="Lipzen A."/>
            <person name="Lukacs Z."/>
            <person name="Mihaltcheva S."/>
            <person name="Morgado L.N."/>
            <person name="Niskanen T."/>
            <person name="Noordeloos M.E."/>
            <person name="Ohm R.A."/>
            <person name="Ortiz-Santana B."/>
            <person name="Ovrebo C."/>
            <person name="Racz N."/>
            <person name="Riley R."/>
            <person name="Savchenko A."/>
            <person name="Shiryaev A."/>
            <person name="Soop K."/>
            <person name="Spirin V."/>
            <person name="Szebenyi C."/>
            <person name="Tomsovsky M."/>
            <person name="Tulloss R.E."/>
            <person name="Uehling J."/>
            <person name="Grigoriev I.V."/>
            <person name="Vagvolgyi C."/>
            <person name="Papp T."/>
            <person name="Martin F.M."/>
            <person name="Miettinen O."/>
            <person name="Hibbett D.S."/>
            <person name="Nagy L.G."/>
        </authorList>
    </citation>
    <scope>NUCLEOTIDE SEQUENCE [LARGE SCALE GENOMIC DNA]</scope>
    <source>
        <strain evidence="1 2">OMC1185</strain>
    </source>
</reference>
<protein>
    <submittedName>
        <fullName evidence="1">Uncharacterized protein</fullName>
    </submittedName>
</protein>
<name>A0A5C3NAK6_9AGAM</name>
<accession>A0A5C3NAK6</accession>
<gene>
    <name evidence="1" type="ORF">OE88DRAFT_1603312</name>
</gene>
<proteinExistence type="predicted"/>
<sequence>RKNDEAHAEMVLHVEEEQLAHMTSTVTADVWAELERVHWARGFATRISLHRQFMSMRMKKEQAMPSWI</sequence>
<dbReference type="EMBL" id="ML213506">
    <property type="protein sequence ID" value="TFK54383.1"/>
    <property type="molecule type" value="Genomic_DNA"/>
</dbReference>
<keyword evidence="2" id="KW-1185">Reference proteome</keyword>
<dbReference type="Pfam" id="PF14223">
    <property type="entry name" value="Retrotran_gag_2"/>
    <property type="match status" value="1"/>
</dbReference>
<evidence type="ECO:0000313" key="2">
    <source>
        <dbReference type="Proteomes" id="UP000305948"/>
    </source>
</evidence>
<dbReference type="Proteomes" id="UP000305948">
    <property type="component" value="Unassembled WGS sequence"/>
</dbReference>
<dbReference type="AlphaFoldDB" id="A0A5C3NAK6"/>
<feature type="non-terminal residue" evidence="1">
    <location>
        <position position="68"/>
    </location>
</feature>
<dbReference type="OrthoDB" id="3265539at2759"/>
<feature type="non-terminal residue" evidence="1">
    <location>
        <position position="1"/>
    </location>
</feature>